<gene>
    <name evidence="1" type="ORF">MA16_Dca010328</name>
</gene>
<reference evidence="1 2" key="2">
    <citation type="journal article" date="2017" name="Nature">
        <title>The Apostasia genome and the evolution of orchids.</title>
        <authorList>
            <person name="Zhang G.Q."/>
            <person name="Liu K.W."/>
            <person name="Li Z."/>
            <person name="Lohaus R."/>
            <person name="Hsiao Y.Y."/>
            <person name="Niu S.C."/>
            <person name="Wang J.Y."/>
            <person name="Lin Y.C."/>
            <person name="Xu Q."/>
            <person name="Chen L.J."/>
            <person name="Yoshida K."/>
            <person name="Fujiwara S."/>
            <person name="Wang Z.W."/>
            <person name="Zhang Y.Q."/>
            <person name="Mitsuda N."/>
            <person name="Wang M."/>
            <person name="Liu G.H."/>
            <person name="Pecoraro L."/>
            <person name="Huang H.X."/>
            <person name="Xiao X.J."/>
            <person name="Lin M."/>
            <person name="Wu X.Y."/>
            <person name="Wu W.L."/>
            <person name="Chen Y.Y."/>
            <person name="Chang S.B."/>
            <person name="Sakamoto S."/>
            <person name="Ohme-Takagi M."/>
            <person name="Yagi M."/>
            <person name="Zeng S.J."/>
            <person name="Shen C.Y."/>
            <person name="Yeh C.M."/>
            <person name="Luo Y.B."/>
            <person name="Tsai W.C."/>
            <person name="Van de Peer Y."/>
            <person name="Liu Z.J."/>
        </authorList>
    </citation>
    <scope>NUCLEOTIDE SEQUENCE [LARGE SCALE GENOMIC DNA]</scope>
    <source>
        <tissue evidence="1">The whole plant</tissue>
    </source>
</reference>
<reference evidence="1 2" key="1">
    <citation type="journal article" date="2016" name="Sci. Rep.">
        <title>The Dendrobium catenatum Lindl. genome sequence provides insights into polysaccharide synthase, floral development and adaptive evolution.</title>
        <authorList>
            <person name="Zhang G.Q."/>
            <person name="Xu Q."/>
            <person name="Bian C."/>
            <person name="Tsai W.C."/>
            <person name="Yeh C.M."/>
            <person name="Liu K.W."/>
            <person name="Yoshida K."/>
            <person name="Zhang L.S."/>
            <person name="Chang S.B."/>
            <person name="Chen F."/>
            <person name="Shi Y."/>
            <person name="Su Y.Y."/>
            <person name="Zhang Y.Q."/>
            <person name="Chen L.J."/>
            <person name="Yin Y."/>
            <person name="Lin M."/>
            <person name="Huang H."/>
            <person name="Deng H."/>
            <person name="Wang Z.W."/>
            <person name="Zhu S.L."/>
            <person name="Zhao X."/>
            <person name="Deng C."/>
            <person name="Niu S.C."/>
            <person name="Huang J."/>
            <person name="Wang M."/>
            <person name="Liu G.H."/>
            <person name="Yang H.J."/>
            <person name="Xiao X.J."/>
            <person name="Hsiao Y.Y."/>
            <person name="Wu W.L."/>
            <person name="Chen Y.Y."/>
            <person name="Mitsuda N."/>
            <person name="Ohme-Takagi M."/>
            <person name="Luo Y.B."/>
            <person name="Van de Peer Y."/>
            <person name="Liu Z.J."/>
        </authorList>
    </citation>
    <scope>NUCLEOTIDE SEQUENCE [LARGE SCALE GENOMIC DNA]</scope>
    <source>
        <tissue evidence="1">The whole plant</tissue>
    </source>
</reference>
<proteinExistence type="predicted"/>
<protein>
    <submittedName>
        <fullName evidence="1">Uncharacterized protein</fullName>
    </submittedName>
</protein>
<evidence type="ECO:0000313" key="1">
    <source>
        <dbReference type="EMBL" id="PKU84044.1"/>
    </source>
</evidence>
<sequence length="60" mass="6447">MSGKLIFNLNITAAQFVESTQIKSESNFENLQVTFTAPQAEVVATTESVKLALSTSRVGV</sequence>
<organism evidence="1 2">
    <name type="scientific">Dendrobium catenatum</name>
    <dbReference type="NCBI Taxonomy" id="906689"/>
    <lineage>
        <taxon>Eukaryota</taxon>
        <taxon>Viridiplantae</taxon>
        <taxon>Streptophyta</taxon>
        <taxon>Embryophyta</taxon>
        <taxon>Tracheophyta</taxon>
        <taxon>Spermatophyta</taxon>
        <taxon>Magnoliopsida</taxon>
        <taxon>Liliopsida</taxon>
        <taxon>Asparagales</taxon>
        <taxon>Orchidaceae</taxon>
        <taxon>Epidendroideae</taxon>
        <taxon>Malaxideae</taxon>
        <taxon>Dendrobiinae</taxon>
        <taxon>Dendrobium</taxon>
    </lineage>
</organism>
<keyword evidence="2" id="KW-1185">Reference proteome</keyword>
<evidence type="ECO:0000313" key="2">
    <source>
        <dbReference type="Proteomes" id="UP000233837"/>
    </source>
</evidence>
<dbReference type="EMBL" id="KZ502064">
    <property type="protein sequence ID" value="PKU84044.1"/>
    <property type="molecule type" value="Genomic_DNA"/>
</dbReference>
<dbReference type="AlphaFoldDB" id="A0A2I0X807"/>
<accession>A0A2I0X807</accession>
<dbReference type="Proteomes" id="UP000233837">
    <property type="component" value="Unassembled WGS sequence"/>
</dbReference>
<name>A0A2I0X807_9ASPA</name>